<keyword evidence="2" id="KW-0479">Metal-binding</keyword>
<dbReference type="InterPro" id="IPR004559">
    <property type="entry name" value="HemW-like"/>
</dbReference>
<dbReference type="SFLD" id="SFLDF00288">
    <property type="entry name" value="HemN-like__clustered_with_nucl"/>
    <property type="match status" value="1"/>
</dbReference>
<dbReference type="SUPFAM" id="SSF102114">
    <property type="entry name" value="Radical SAM enzymes"/>
    <property type="match status" value="1"/>
</dbReference>
<comment type="similarity">
    <text evidence="1">Belongs to the anaerobic coproporphyrinogen-III oxidase family. HemW subfamily.</text>
</comment>
<organism evidence="4 5">
    <name type="scientific">Pedobacter psychrophilus</name>
    <dbReference type="NCBI Taxonomy" id="1826909"/>
    <lineage>
        <taxon>Bacteria</taxon>
        <taxon>Pseudomonadati</taxon>
        <taxon>Bacteroidota</taxon>
        <taxon>Sphingobacteriia</taxon>
        <taxon>Sphingobacteriales</taxon>
        <taxon>Sphingobacteriaceae</taxon>
        <taxon>Pedobacter</taxon>
    </lineage>
</organism>
<keyword evidence="2" id="KW-0411">Iron-sulfur</keyword>
<comment type="caution">
    <text evidence="4">The sequence shown here is derived from an EMBL/GenBank/DDBJ whole genome shotgun (WGS) entry which is preliminary data.</text>
</comment>
<dbReference type="GO" id="GO:0006779">
    <property type="term" value="P:porphyrin-containing compound biosynthetic process"/>
    <property type="evidence" value="ECO:0007669"/>
    <property type="project" value="InterPro"/>
</dbReference>
<keyword evidence="2" id="KW-0949">S-adenosyl-L-methionine</keyword>
<keyword evidence="2" id="KW-0143">Chaperone</keyword>
<keyword evidence="2" id="KW-0349">Heme</keyword>
<dbReference type="OrthoDB" id="9808022at2"/>
<dbReference type="InterPro" id="IPR007197">
    <property type="entry name" value="rSAM"/>
</dbReference>
<feature type="domain" description="Radical SAM core" evidence="3">
    <location>
        <begin position="1"/>
        <end position="231"/>
    </location>
</feature>
<dbReference type="InterPro" id="IPR058240">
    <property type="entry name" value="rSAM_sf"/>
</dbReference>
<dbReference type="Pfam" id="PF04055">
    <property type="entry name" value="Radical_SAM"/>
    <property type="match status" value="1"/>
</dbReference>
<dbReference type="PROSITE" id="PS51918">
    <property type="entry name" value="RADICAL_SAM"/>
    <property type="match status" value="1"/>
</dbReference>
<comment type="function">
    <text evidence="2">Probably acts as a heme chaperone, transferring heme to an unknown acceptor. Binds one molecule of heme per monomer, possibly covalently. Binds 1 [4Fe-4S] cluster. The cluster is coordinated with 3 cysteines and an exchangeable S-adenosyl-L-methionine.</text>
</comment>
<dbReference type="PANTHER" id="PTHR13932:SF5">
    <property type="entry name" value="RADICAL S-ADENOSYL METHIONINE DOMAIN-CONTAINING PROTEIN 1, MITOCHONDRIAL"/>
    <property type="match status" value="1"/>
</dbReference>
<dbReference type="InterPro" id="IPR023404">
    <property type="entry name" value="rSAM_horseshoe"/>
</dbReference>
<evidence type="ECO:0000256" key="1">
    <source>
        <dbReference type="ARBA" id="ARBA00006100"/>
    </source>
</evidence>
<dbReference type="InterPro" id="IPR010723">
    <property type="entry name" value="HemN_C"/>
</dbReference>
<dbReference type="RefSeq" id="WP_068821755.1">
    <property type="nucleotide sequence ID" value="NZ_LWHJ01000022.1"/>
</dbReference>
<dbReference type="GO" id="GO:0004109">
    <property type="term" value="F:coproporphyrinogen oxidase activity"/>
    <property type="evidence" value="ECO:0007669"/>
    <property type="project" value="InterPro"/>
</dbReference>
<dbReference type="SFLD" id="SFLDF00562">
    <property type="entry name" value="HemN-like__clustered_with_heat"/>
    <property type="match status" value="1"/>
</dbReference>
<dbReference type="InterPro" id="IPR034505">
    <property type="entry name" value="Coproporphyrinogen-III_oxidase"/>
</dbReference>
<dbReference type="GO" id="GO:0005737">
    <property type="term" value="C:cytoplasm"/>
    <property type="evidence" value="ECO:0007669"/>
    <property type="project" value="UniProtKB-SubCell"/>
</dbReference>
<protein>
    <recommendedName>
        <fullName evidence="2">Heme chaperone HemW</fullName>
    </recommendedName>
</protein>
<keyword evidence="2" id="KW-0408">Iron</keyword>
<dbReference type="CDD" id="cd01335">
    <property type="entry name" value="Radical_SAM"/>
    <property type="match status" value="1"/>
</dbReference>
<keyword evidence="2" id="KW-0004">4Fe-4S</keyword>
<dbReference type="Gene3D" id="3.80.30.20">
    <property type="entry name" value="tm_1862 like domain"/>
    <property type="match status" value="1"/>
</dbReference>
<name>A0A179DIZ9_9SPHI</name>
<dbReference type="SFLD" id="SFLDG01065">
    <property type="entry name" value="anaerobic_coproporphyrinogen-I"/>
    <property type="match status" value="1"/>
</dbReference>
<dbReference type="STRING" id="1826909.A5893_06110"/>
<dbReference type="SMART" id="SM00729">
    <property type="entry name" value="Elp3"/>
    <property type="match status" value="1"/>
</dbReference>
<dbReference type="Pfam" id="PF06969">
    <property type="entry name" value="HemN_C"/>
    <property type="match status" value="1"/>
</dbReference>
<keyword evidence="5" id="KW-1185">Reference proteome</keyword>
<evidence type="ECO:0000259" key="3">
    <source>
        <dbReference type="PROSITE" id="PS51918"/>
    </source>
</evidence>
<dbReference type="EMBL" id="LWHJ01000022">
    <property type="protein sequence ID" value="OAQ40519.1"/>
    <property type="molecule type" value="Genomic_DNA"/>
</dbReference>
<dbReference type="SFLD" id="SFLDS00029">
    <property type="entry name" value="Radical_SAM"/>
    <property type="match status" value="1"/>
</dbReference>
<proteinExistence type="inferred from homology"/>
<dbReference type="PANTHER" id="PTHR13932">
    <property type="entry name" value="COPROPORPHYRINIGEN III OXIDASE"/>
    <property type="match status" value="1"/>
</dbReference>
<evidence type="ECO:0000256" key="2">
    <source>
        <dbReference type="RuleBase" id="RU364116"/>
    </source>
</evidence>
<comment type="subcellular location">
    <subcellularLocation>
        <location evidence="2">Cytoplasm</location>
    </subcellularLocation>
</comment>
<reference evidence="4 5" key="1">
    <citation type="submission" date="2016-04" db="EMBL/GenBank/DDBJ databases">
        <authorList>
            <person name="Evans L.H."/>
            <person name="Alamgir A."/>
            <person name="Owens N."/>
            <person name="Weber N.D."/>
            <person name="Virtaneva K."/>
            <person name="Barbian K."/>
            <person name="Babar A."/>
            <person name="Rosenke K."/>
        </authorList>
    </citation>
    <scope>NUCLEOTIDE SEQUENCE [LARGE SCALE GENOMIC DNA]</scope>
    <source>
        <strain evidence="4 5">CCM 8644</strain>
    </source>
</reference>
<dbReference type="GO" id="GO:0046872">
    <property type="term" value="F:metal ion binding"/>
    <property type="evidence" value="ECO:0007669"/>
    <property type="project" value="UniProtKB-UniRule"/>
</dbReference>
<sequence length="381" mass="43861">MAGIYIHIPFCKQACHYCDFHFSTSLKYKDEMLTAIHKEITLQKSYLENQKIETIYFGGGTPSLLSADEISLLIAKIQTTFEVINHPEITLEANPDDLNIEKLKDLRNTEVNRLSIGVQSFFDEDLKWMNRAHYANEAESAIKRAQDFGLENITIDLIYGYPLLNDDKWKQNISKAIDFQIPHISSYSMTVEPQTALASFIDKGKQKQMDEAQSANQFQILIEELISNGFEHYEISNFAKPNQYSKHNTNYWRGINYLGIGPSAHSFNGETRQWNVANNAKYLAELLKGKIPFELEKLSLENKYNEYIMTSLRTQWGVDLFKIEQDFSERQKKNLLAAAEEYLGKDWLALADDKLVLTIKGKLYADKIASELFITENGFQE</sequence>
<dbReference type="Proteomes" id="UP000078459">
    <property type="component" value="Unassembled WGS sequence"/>
</dbReference>
<dbReference type="AlphaFoldDB" id="A0A179DIZ9"/>
<reference evidence="4 5" key="2">
    <citation type="submission" date="2016-06" db="EMBL/GenBank/DDBJ databases">
        <title>Pedobacter psychrophilus sp. nov., isolated from Antarctic fragmentary rock.</title>
        <authorList>
            <person name="Svec P."/>
        </authorList>
    </citation>
    <scope>NUCLEOTIDE SEQUENCE [LARGE SCALE GENOMIC DNA]</scope>
    <source>
        <strain evidence="4 5">CCM 8644</strain>
    </source>
</reference>
<dbReference type="GO" id="GO:0051539">
    <property type="term" value="F:4 iron, 4 sulfur cluster binding"/>
    <property type="evidence" value="ECO:0007669"/>
    <property type="project" value="UniProtKB-UniRule"/>
</dbReference>
<keyword evidence="2" id="KW-0963">Cytoplasm</keyword>
<evidence type="ECO:0000313" key="5">
    <source>
        <dbReference type="Proteomes" id="UP000078459"/>
    </source>
</evidence>
<evidence type="ECO:0000313" key="4">
    <source>
        <dbReference type="EMBL" id="OAQ40519.1"/>
    </source>
</evidence>
<accession>A0A179DIZ9</accession>
<gene>
    <name evidence="4" type="ORF">A5893_06110</name>
</gene>
<dbReference type="InterPro" id="IPR006638">
    <property type="entry name" value="Elp3/MiaA/NifB-like_rSAM"/>
</dbReference>
<dbReference type="NCBIfam" id="TIGR00539">
    <property type="entry name" value="hemN_rel"/>
    <property type="match status" value="1"/>
</dbReference>